<evidence type="ECO:0000256" key="1">
    <source>
        <dbReference type="ARBA" id="ARBA00001933"/>
    </source>
</evidence>
<dbReference type="InterPro" id="IPR015421">
    <property type="entry name" value="PyrdxlP-dep_Trfase_major"/>
</dbReference>
<comment type="cofactor">
    <cofactor evidence="1">
        <name>pyridoxal 5'-phosphate</name>
        <dbReference type="ChEBI" id="CHEBI:597326"/>
    </cofactor>
</comment>
<dbReference type="InterPro" id="IPR015422">
    <property type="entry name" value="PyrdxlP-dep_Trfase_small"/>
</dbReference>
<evidence type="ECO:0000313" key="9">
    <source>
        <dbReference type="Proteomes" id="UP000501676"/>
    </source>
</evidence>
<feature type="domain" description="Aminotransferase class V" evidence="7">
    <location>
        <begin position="26"/>
        <end position="397"/>
    </location>
</feature>
<evidence type="ECO:0000256" key="5">
    <source>
        <dbReference type="ARBA" id="ARBA00022898"/>
    </source>
</evidence>
<dbReference type="PANTHER" id="PTHR43586:SF8">
    <property type="entry name" value="CYSTEINE DESULFURASE 1, CHLOROPLASTIC"/>
    <property type="match status" value="1"/>
</dbReference>
<dbReference type="AlphaFoldDB" id="A0A6G7BAG2"/>
<dbReference type="PIRSF" id="PIRSF005572">
    <property type="entry name" value="NifS"/>
    <property type="match status" value="1"/>
</dbReference>
<dbReference type="EMBL" id="CP049228">
    <property type="protein sequence ID" value="QIH23941.1"/>
    <property type="molecule type" value="Genomic_DNA"/>
</dbReference>
<evidence type="ECO:0000259" key="7">
    <source>
        <dbReference type="Pfam" id="PF00266"/>
    </source>
</evidence>
<evidence type="ECO:0000313" key="8">
    <source>
        <dbReference type="EMBL" id="QIH23941.1"/>
    </source>
</evidence>
<evidence type="ECO:0000256" key="6">
    <source>
        <dbReference type="ARBA" id="ARBA00050776"/>
    </source>
</evidence>
<dbReference type="EC" id="2.8.1.7" evidence="3"/>
<evidence type="ECO:0000256" key="2">
    <source>
        <dbReference type="ARBA" id="ARBA00010447"/>
    </source>
</evidence>
<evidence type="ECO:0000256" key="4">
    <source>
        <dbReference type="ARBA" id="ARBA00022679"/>
    </source>
</evidence>
<name>A0A6G7BAG2_9LACO</name>
<dbReference type="Gene3D" id="3.90.1150.10">
    <property type="entry name" value="Aspartate Aminotransferase, domain 1"/>
    <property type="match status" value="1"/>
</dbReference>
<dbReference type="SUPFAM" id="SSF53383">
    <property type="entry name" value="PLP-dependent transferases"/>
    <property type="match status" value="1"/>
</dbReference>
<comment type="similarity">
    <text evidence="2">Belongs to the class-V pyridoxal-phosphate-dependent aminotransferase family. Csd subfamily.</text>
</comment>
<dbReference type="PANTHER" id="PTHR43586">
    <property type="entry name" value="CYSTEINE DESULFURASE"/>
    <property type="match status" value="1"/>
</dbReference>
<keyword evidence="5" id="KW-0663">Pyridoxal phosphate</keyword>
<dbReference type="RefSeq" id="WP_102878017.1">
    <property type="nucleotide sequence ID" value="NZ_CP049228.1"/>
</dbReference>
<accession>A0A6G7BAG2</accession>
<protein>
    <recommendedName>
        <fullName evidence="3">cysteine desulfurase</fullName>
        <ecNumber evidence="3">2.8.1.7</ecNumber>
    </recommendedName>
</protein>
<dbReference type="InterPro" id="IPR016454">
    <property type="entry name" value="Cysteine_dSase"/>
</dbReference>
<dbReference type="GO" id="GO:0030170">
    <property type="term" value="F:pyridoxal phosphate binding"/>
    <property type="evidence" value="ECO:0007669"/>
    <property type="project" value="InterPro"/>
</dbReference>
<keyword evidence="4" id="KW-0808">Transferase</keyword>
<dbReference type="NCBIfam" id="TIGR01979">
    <property type="entry name" value="sufS"/>
    <property type="match status" value="1"/>
</dbReference>
<dbReference type="Proteomes" id="UP000501676">
    <property type="component" value="Chromosome"/>
</dbReference>
<dbReference type="GO" id="GO:0006534">
    <property type="term" value="P:cysteine metabolic process"/>
    <property type="evidence" value="ECO:0007669"/>
    <property type="project" value="InterPro"/>
</dbReference>
<evidence type="ECO:0000256" key="3">
    <source>
        <dbReference type="ARBA" id="ARBA00012239"/>
    </source>
</evidence>
<comment type="catalytic activity">
    <reaction evidence="6">
        <text>(sulfur carrier)-H + L-cysteine = (sulfur carrier)-SH + L-alanine</text>
        <dbReference type="Rhea" id="RHEA:43892"/>
        <dbReference type="Rhea" id="RHEA-COMP:14737"/>
        <dbReference type="Rhea" id="RHEA-COMP:14739"/>
        <dbReference type="ChEBI" id="CHEBI:29917"/>
        <dbReference type="ChEBI" id="CHEBI:35235"/>
        <dbReference type="ChEBI" id="CHEBI:57972"/>
        <dbReference type="ChEBI" id="CHEBI:64428"/>
        <dbReference type="EC" id="2.8.1.7"/>
    </reaction>
</comment>
<dbReference type="InterPro" id="IPR010970">
    <property type="entry name" value="Cys_dSase_SufS"/>
</dbReference>
<dbReference type="CDD" id="cd06453">
    <property type="entry name" value="SufS_like"/>
    <property type="match status" value="1"/>
</dbReference>
<gene>
    <name evidence="8" type="ORF">G6Z83_04400</name>
</gene>
<dbReference type="InterPro" id="IPR015424">
    <property type="entry name" value="PyrdxlP-dep_Trfase"/>
</dbReference>
<sequence>MDKIDIEKIRNDFPILKKKINDETLIYLDNAATLQMPKDVLTACDNFYHDAYSNVHRSSHTLAIKATQIYETVRKKVQKFINAADTSEIIFTSGCTASLNLVALSWGESFISAGDEIVITAMEHHSNLIPWQQLALRKKAKLKFIELTPDGRLDMNDAVQKITSKTKLVAAVHVSNVLGVINPIKKLASLAHKVGAIMVVDGAQAAGHIPIDVQQLEADFYAFSGHKMLAPTGVGVLYGRKYLLEKMTPVMYGGEMIEHVSRFTSSWAEIPFKFEAGTPNIAGVRGLGAAIDYLNKISFKIITEYEQELTDYALNALKKNTALTIYGPLTSKERLPIFSFNLDKIHAHDLATILDAEGVEVRAGHHCAEPLMTDLGVIATVRASLYIYNTEKDIDILVEAIEKARNFFNHGN</sequence>
<reference evidence="8 9" key="1">
    <citation type="submission" date="2020-02" db="EMBL/GenBank/DDBJ databases">
        <title>Complete genome sequences of six Lactobacillus iners strains isolated from the human vagina.</title>
        <authorList>
            <person name="France M.T."/>
            <person name="Rutt L."/>
            <person name="Narina S."/>
            <person name="Arbaugh S."/>
            <person name="Humphrys M.S."/>
            <person name="Ma B."/>
            <person name="Hayward M.R."/>
            <person name="Relman D."/>
            <person name="Kwon D.S."/>
            <person name="Ravel J."/>
        </authorList>
    </citation>
    <scope>NUCLEOTIDE SEQUENCE [LARGE SCALE GENOMIC DNA]</scope>
    <source>
        <strain evidence="8 9">C0210C1</strain>
    </source>
</reference>
<proteinExistence type="inferred from homology"/>
<dbReference type="InterPro" id="IPR000192">
    <property type="entry name" value="Aminotrans_V_dom"/>
</dbReference>
<dbReference type="Pfam" id="PF00266">
    <property type="entry name" value="Aminotran_5"/>
    <property type="match status" value="1"/>
</dbReference>
<dbReference type="GO" id="GO:0031071">
    <property type="term" value="F:cysteine desulfurase activity"/>
    <property type="evidence" value="ECO:0007669"/>
    <property type="project" value="UniProtKB-EC"/>
</dbReference>
<dbReference type="Gene3D" id="3.40.640.10">
    <property type="entry name" value="Type I PLP-dependent aspartate aminotransferase-like (Major domain)"/>
    <property type="match status" value="1"/>
</dbReference>
<organism evidence="8 9">
    <name type="scientific">Lactobacillus iners</name>
    <dbReference type="NCBI Taxonomy" id="147802"/>
    <lineage>
        <taxon>Bacteria</taxon>
        <taxon>Bacillati</taxon>
        <taxon>Bacillota</taxon>
        <taxon>Bacilli</taxon>
        <taxon>Lactobacillales</taxon>
        <taxon>Lactobacillaceae</taxon>
        <taxon>Lactobacillus</taxon>
    </lineage>
</organism>